<accession>A0A1C4Y4T0</accession>
<keyword evidence="2" id="KW-1185">Reference proteome</keyword>
<proteinExistence type="predicted"/>
<reference evidence="2" key="1">
    <citation type="submission" date="2016-06" db="EMBL/GenBank/DDBJ databases">
        <authorList>
            <person name="Varghese N."/>
            <person name="Submissions Spin"/>
        </authorList>
    </citation>
    <scope>NUCLEOTIDE SEQUENCE [LARGE SCALE GENOMIC DNA]</scope>
    <source>
        <strain evidence="2">DSM 43909</strain>
    </source>
</reference>
<dbReference type="AlphaFoldDB" id="A0A1C4Y4T0"/>
<evidence type="ECO:0000313" key="1">
    <source>
        <dbReference type="EMBL" id="SCF15735.1"/>
    </source>
</evidence>
<organism evidence="1 2">
    <name type="scientific">Micromonospora viridifaciens</name>
    <dbReference type="NCBI Taxonomy" id="1881"/>
    <lineage>
        <taxon>Bacteria</taxon>
        <taxon>Bacillati</taxon>
        <taxon>Actinomycetota</taxon>
        <taxon>Actinomycetes</taxon>
        <taxon>Micromonosporales</taxon>
        <taxon>Micromonosporaceae</taxon>
        <taxon>Micromonospora</taxon>
    </lineage>
</organism>
<dbReference type="EMBL" id="LT607411">
    <property type="protein sequence ID" value="SCF15735.1"/>
    <property type="molecule type" value="Genomic_DNA"/>
</dbReference>
<gene>
    <name evidence="1" type="ORF">GA0074695_3857</name>
</gene>
<dbReference type="Proteomes" id="UP000198242">
    <property type="component" value="Chromosome I"/>
</dbReference>
<name>A0A1C4Y4T0_MICVI</name>
<evidence type="ECO:0000313" key="2">
    <source>
        <dbReference type="Proteomes" id="UP000198242"/>
    </source>
</evidence>
<protein>
    <submittedName>
        <fullName evidence="1">Uncharacterized protein</fullName>
    </submittedName>
</protein>
<sequence>MVALVVAVASLAGCGGGTNSPRGADPARAMLANLPSCDRVPLDADPEISAEVTGLVLPDGARVTSVVKQGVLTTVEASIRMTPLDVRAHYEQRDDIDLLRAEDETFEAEVLIRTAQRRMYLRAGALCADGTSLTAVVGPDSDEAGLPQFQNG</sequence>